<organism evidence="1 2">
    <name type="scientific">Mauremys mutica</name>
    <name type="common">yellowpond turtle</name>
    <dbReference type="NCBI Taxonomy" id="74926"/>
    <lineage>
        <taxon>Eukaryota</taxon>
        <taxon>Metazoa</taxon>
        <taxon>Chordata</taxon>
        <taxon>Craniata</taxon>
        <taxon>Vertebrata</taxon>
        <taxon>Euteleostomi</taxon>
        <taxon>Archelosauria</taxon>
        <taxon>Testudinata</taxon>
        <taxon>Testudines</taxon>
        <taxon>Cryptodira</taxon>
        <taxon>Durocryptodira</taxon>
        <taxon>Testudinoidea</taxon>
        <taxon>Geoemydidae</taxon>
        <taxon>Geoemydinae</taxon>
        <taxon>Mauremys</taxon>
    </lineage>
</organism>
<proteinExistence type="predicted"/>
<keyword evidence="2" id="KW-1185">Reference proteome</keyword>
<gene>
    <name evidence="1" type="ORF">KIL84_015638</name>
</gene>
<sequence length="101" mass="11818">MVIEERLQVHNFLLVMNFHIISRSKCVLITGVFKPVLIQPAFLFPHTVKSLEAQCNTDFISFEFILRFSSIDTLSFQYTCSFVLAGSKNDHFYLERFHLKI</sequence>
<comment type="caution">
    <text evidence="1">The sequence shown here is derived from an EMBL/GenBank/DDBJ whole genome shotgun (WGS) entry which is preliminary data.</text>
</comment>
<dbReference type="AlphaFoldDB" id="A0A9D3WT25"/>
<protein>
    <submittedName>
        <fullName evidence="1">Uncharacterized protein</fullName>
    </submittedName>
</protein>
<evidence type="ECO:0000313" key="2">
    <source>
        <dbReference type="Proteomes" id="UP000827986"/>
    </source>
</evidence>
<accession>A0A9D3WT25</accession>
<name>A0A9D3WT25_9SAUR</name>
<dbReference type="EMBL" id="JAHDVG010000487">
    <property type="protein sequence ID" value="KAH1166466.1"/>
    <property type="molecule type" value="Genomic_DNA"/>
</dbReference>
<reference evidence="1" key="1">
    <citation type="submission" date="2021-09" db="EMBL/GenBank/DDBJ databases">
        <title>The genome of Mauremys mutica provides insights into the evolution of semi-aquatic lifestyle.</title>
        <authorList>
            <person name="Gong S."/>
            <person name="Gao Y."/>
        </authorList>
    </citation>
    <scope>NUCLEOTIDE SEQUENCE</scope>
    <source>
        <strain evidence="1">MM-2020</strain>
        <tissue evidence="1">Muscle</tissue>
    </source>
</reference>
<evidence type="ECO:0000313" key="1">
    <source>
        <dbReference type="EMBL" id="KAH1166466.1"/>
    </source>
</evidence>
<dbReference type="Proteomes" id="UP000827986">
    <property type="component" value="Unassembled WGS sequence"/>
</dbReference>